<feature type="domain" description="Acetyl xylan esterase" evidence="4">
    <location>
        <begin position="1"/>
        <end position="316"/>
    </location>
</feature>
<dbReference type="GO" id="GO:0005976">
    <property type="term" value="P:polysaccharide metabolic process"/>
    <property type="evidence" value="ECO:0007669"/>
    <property type="project" value="TreeGrafter"/>
</dbReference>
<dbReference type="OrthoDB" id="9770528at2"/>
<dbReference type="InterPro" id="IPR008391">
    <property type="entry name" value="AXE1_dom"/>
</dbReference>
<dbReference type="GO" id="GO:0052689">
    <property type="term" value="F:carboxylic ester hydrolase activity"/>
    <property type="evidence" value="ECO:0007669"/>
    <property type="project" value="TreeGrafter"/>
</dbReference>
<keyword evidence="6" id="KW-1185">Reference proteome</keyword>
<dbReference type="AlphaFoldDB" id="A0A562VCY1"/>
<dbReference type="InterPro" id="IPR039069">
    <property type="entry name" value="CE7"/>
</dbReference>
<feature type="compositionally biased region" description="Low complexity" evidence="3">
    <location>
        <begin position="122"/>
        <end position="131"/>
    </location>
</feature>
<comment type="caution">
    <text evidence="5">The sequence shown here is derived from an EMBL/GenBank/DDBJ whole genome shotgun (WGS) entry which is preliminary data.</text>
</comment>
<gene>
    <name evidence="5" type="ORF">LX16_1444</name>
</gene>
<dbReference type="EMBL" id="VLLL01000005">
    <property type="protein sequence ID" value="TWJ15730.1"/>
    <property type="molecule type" value="Genomic_DNA"/>
</dbReference>
<protein>
    <submittedName>
        <fullName evidence="5">Cephalosporin-C deacetylase</fullName>
    </submittedName>
</protein>
<dbReference type="InterPro" id="IPR029058">
    <property type="entry name" value="AB_hydrolase_fold"/>
</dbReference>
<dbReference type="SUPFAM" id="SSF53474">
    <property type="entry name" value="alpha/beta-Hydrolases"/>
    <property type="match status" value="1"/>
</dbReference>
<feature type="active site" description="Charge relay system" evidence="1">
    <location>
        <position position="303"/>
    </location>
</feature>
<feature type="binding site" evidence="2">
    <location>
        <position position="91"/>
    </location>
    <ligand>
        <name>substrate</name>
    </ligand>
</feature>
<evidence type="ECO:0000256" key="1">
    <source>
        <dbReference type="PIRSR" id="PIRSR639069-1"/>
    </source>
</evidence>
<feature type="region of interest" description="Disordered" evidence="3">
    <location>
        <begin position="115"/>
        <end position="143"/>
    </location>
</feature>
<dbReference type="Proteomes" id="UP000321617">
    <property type="component" value="Unassembled WGS sequence"/>
</dbReference>
<proteinExistence type="predicted"/>
<name>A0A562VCY1_9ACTN</name>
<sequence>MPLFDLPLTELRAYRPDRDEPADFDDFWRGTLDTAAAVPLDVRAHPVDTPLTGVTVEDVRFAGWNGDPVHAWYIAPRHTTPLGCVVTYIGYHGGRGLPHQHLVWPTAGWATLVMDSRGQGGSSTSSPGATGDPHGTDDPQAPGMMTKGILSPETYYYRRLFVDAVRAVDVATTRQGVPPGRIVVCGGSQGGGIAQAVAGLRDDLLAAFIDVPFLTHFRRALDIASTGPYPEIVRLLAARRDLEEPVMRTLSYFDGMHFAARARTAALYSVALRDTTCPPSTVFAGYHHWAGDKEIDVWPWNEHEGGQGHQVERQLARLRQMADGVAERLGLRP</sequence>
<evidence type="ECO:0000259" key="4">
    <source>
        <dbReference type="Pfam" id="PF05448"/>
    </source>
</evidence>
<dbReference type="PANTHER" id="PTHR40111:SF1">
    <property type="entry name" value="CEPHALOSPORIN-C DEACETYLASE"/>
    <property type="match status" value="1"/>
</dbReference>
<evidence type="ECO:0000256" key="3">
    <source>
        <dbReference type="SAM" id="MobiDB-lite"/>
    </source>
</evidence>
<dbReference type="Gene3D" id="3.40.50.1820">
    <property type="entry name" value="alpha/beta hydrolase"/>
    <property type="match status" value="1"/>
</dbReference>
<organism evidence="5 6">
    <name type="scientific">Stackebrandtia albiflava</name>
    <dbReference type="NCBI Taxonomy" id="406432"/>
    <lineage>
        <taxon>Bacteria</taxon>
        <taxon>Bacillati</taxon>
        <taxon>Actinomycetota</taxon>
        <taxon>Actinomycetes</taxon>
        <taxon>Glycomycetales</taxon>
        <taxon>Glycomycetaceae</taxon>
        <taxon>Stackebrandtia</taxon>
    </lineage>
</organism>
<evidence type="ECO:0000256" key="2">
    <source>
        <dbReference type="PIRSR" id="PIRSR639069-2"/>
    </source>
</evidence>
<accession>A0A562VCY1</accession>
<dbReference type="RefSeq" id="WP_147134904.1">
    <property type="nucleotide sequence ID" value="NZ_BAABIJ010000001.1"/>
</dbReference>
<evidence type="ECO:0000313" key="5">
    <source>
        <dbReference type="EMBL" id="TWJ15730.1"/>
    </source>
</evidence>
<evidence type="ECO:0000313" key="6">
    <source>
        <dbReference type="Proteomes" id="UP000321617"/>
    </source>
</evidence>
<feature type="active site" description="Charge relay system" evidence="1">
    <location>
        <position position="274"/>
    </location>
</feature>
<dbReference type="PANTHER" id="PTHR40111">
    <property type="entry name" value="CEPHALOSPORIN-C DEACETYLASE"/>
    <property type="match status" value="1"/>
</dbReference>
<reference evidence="5 6" key="1">
    <citation type="journal article" date="2013" name="Stand. Genomic Sci.">
        <title>Genomic Encyclopedia of Type Strains, Phase I: The one thousand microbial genomes (KMG-I) project.</title>
        <authorList>
            <person name="Kyrpides N.C."/>
            <person name="Woyke T."/>
            <person name="Eisen J.A."/>
            <person name="Garrity G."/>
            <person name="Lilburn T.G."/>
            <person name="Beck B.J."/>
            <person name="Whitman W.B."/>
            <person name="Hugenholtz P."/>
            <person name="Klenk H.P."/>
        </authorList>
    </citation>
    <scope>NUCLEOTIDE SEQUENCE [LARGE SCALE GENOMIC DNA]</scope>
    <source>
        <strain evidence="5 6">DSM 45044</strain>
    </source>
</reference>
<feature type="active site" description="Nucleophile" evidence="1">
    <location>
        <position position="188"/>
    </location>
</feature>
<dbReference type="Pfam" id="PF05448">
    <property type="entry name" value="AXE1"/>
    <property type="match status" value="1"/>
</dbReference>